<sequence>MSFHTIISEFRTKLASPQSQAKITQTDIDQFYNKLNGLKFLFFKKYYKKYIDNLNRLKPDPKDKTPDWTLLQVAIAESEYKPTKPFDIFIHRIKYDYALTSKFFIRHQKKQNLKKLNAPGKVVKEETKPKTEKEWIRVPIPRSRPTSKSN</sequence>
<comment type="caution">
    <text evidence="1">The sequence shown here is derived from an EMBL/GenBank/DDBJ whole genome shotgun (WGS) entry which is preliminary data.</text>
</comment>
<proteinExistence type="predicted"/>
<accession>A0A7W2M5E6</accession>
<name>A0A7W2M5E6_9FLAO</name>
<evidence type="ECO:0000313" key="1">
    <source>
        <dbReference type="EMBL" id="MBA6153053.1"/>
    </source>
</evidence>
<dbReference type="Proteomes" id="UP000541857">
    <property type="component" value="Unassembled WGS sequence"/>
</dbReference>
<organism evidence="1 2">
    <name type="scientific">Gelidibacter maritimus</name>
    <dbReference type="NCBI Taxonomy" id="2761487"/>
    <lineage>
        <taxon>Bacteria</taxon>
        <taxon>Pseudomonadati</taxon>
        <taxon>Bacteroidota</taxon>
        <taxon>Flavobacteriia</taxon>
        <taxon>Flavobacteriales</taxon>
        <taxon>Flavobacteriaceae</taxon>
        <taxon>Gelidibacter</taxon>
    </lineage>
</organism>
<dbReference type="RefSeq" id="WP_182205355.1">
    <property type="nucleotide sequence ID" value="NZ_JACGLT010000006.1"/>
</dbReference>
<reference evidence="1 2" key="1">
    <citation type="submission" date="2020-07" db="EMBL/GenBank/DDBJ databases">
        <title>Bacterium isolated from marine sediment.</title>
        <authorList>
            <person name="Shang D."/>
        </authorList>
    </citation>
    <scope>NUCLEOTIDE SEQUENCE [LARGE SCALE GENOMIC DNA]</scope>
    <source>
        <strain evidence="1 2">F6074</strain>
    </source>
</reference>
<dbReference type="AlphaFoldDB" id="A0A7W2M5E6"/>
<evidence type="ECO:0000313" key="2">
    <source>
        <dbReference type="Proteomes" id="UP000541857"/>
    </source>
</evidence>
<keyword evidence="2" id="KW-1185">Reference proteome</keyword>
<gene>
    <name evidence="1" type="ORF">H3Z82_09980</name>
</gene>
<protein>
    <submittedName>
        <fullName evidence="1">Uncharacterized protein</fullName>
    </submittedName>
</protein>
<dbReference type="EMBL" id="JACGLT010000006">
    <property type="protein sequence ID" value="MBA6153053.1"/>
    <property type="molecule type" value="Genomic_DNA"/>
</dbReference>